<keyword evidence="13" id="KW-1185">Reference proteome</keyword>
<evidence type="ECO:0000313" key="12">
    <source>
        <dbReference type="EMBL" id="EME36433.1"/>
    </source>
</evidence>
<evidence type="ECO:0000256" key="8">
    <source>
        <dbReference type="ARBA" id="ARBA00023008"/>
    </source>
</evidence>
<evidence type="ECO:0000256" key="9">
    <source>
        <dbReference type="ARBA" id="ARBA00047989"/>
    </source>
</evidence>
<comment type="function">
    <text evidence="2">Purine nucleoside enzyme that catalyzes the phosphorolysis of adenosine and inosine nucleosides, yielding D-ribose 1-phosphate and the respective free bases, adenine and hypoxanthine. Also catalyzes the phosphorolysis of S-methyl-5'-thioadenosine into adenine and S-methyl-5-thio-alpha-D-ribose 1-phosphate. Also has adenosine deaminase activity.</text>
</comment>
<dbReference type="GO" id="GO:0017061">
    <property type="term" value="F:S-methyl-5-thioadenosine phosphorylase activity"/>
    <property type="evidence" value="ECO:0007669"/>
    <property type="project" value="UniProtKB-EC"/>
</dbReference>
<organism evidence="12 13">
    <name type="scientific">Kocuria palustris PEL</name>
    <dbReference type="NCBI Taxonomy" id="1236550"/>
    <lineage>
        <taxon>Bacteria</taxon>
        <taxon>Bacillati</taxon>
        <taxon>Actinomycetota</taxon>
        <taxon>Actinomycetes</taxon>
        <taxon>Micrococcales</taxon>
        <taxon>Micrococcaceae</taxon>
        <taxon>Kocuria</taxon>
    </lineage>
</organism>
<protein>
    <recommendedName>
        <fullName evidence="14">Purine nucleoside phosphorylase</fullName>
    </recommendedName>
</protein>
<keyword evidence="6" id="KW-0378">Hydrolase</keyword>
<evidence type="ECO:0000256" key="4">
    <source>
        <dbReference type="ARBA" id="ARBA00022679"/>
    </source>
</evidence>
<keyword evidence="8" id="KW-0186">Copper</keyword>
<evidence type="ECO:0000256" key="2">
    <source>
        <dbReference type="ARBA" id="ARBA00003215"/>
    </source>
</evidence>
<dbReference type="Gene3D" id="3.60.140.10">
    <property type="entry name" value="CNF1/YfiH-like putative cysteine hydrolases"/>
    <property type="match status" value="1"/>
</dbReference>
<dbReference type="InterPro" id="IPR003730">
    <property type="entry name" value="Cu_polyphenol_OxRdtase"/>
</dbReference>
<dbReference type="Pfam" id="PF02578">
    <property type="entry name" value="Cu-oxidase_4"/>
    <property type="match status" value="1"/>
</dbReference>
<evidence type="ECO:0000256" key="5">
    <source>
        <dbReference type="ARBA" id="ARBA00022723"/>
    </source>
</evidence>
<comment type="catalytic activity">
    <reaction evidence="11">
        <text>S-methyl-5'-thioadenosine + phosphate = 5-(methylsulfanyl)-alpha-D-ribose 1-phosphate + adenine</text>
        <dbReference type="Rhea" id="RHEA:11852"/>
        <dbReference type="ChEBI" id="CHEBI:16708"/>
        <dbReference type="ChEBI" id="CHEBI:17509"/>
        <dbReference type="ChEBI" id="CHEBI:43474"/>
        <dbReference type="ChEBI" id="CHEBI:58533"/>
        <dbReference type="EC" id="2.4.2.28"/>
    </reaction>
    <physiologicalReaction direction="left-to-right" evidence="11">
        <dbReference type="Rhea" id="RHEA:11853"/>
    </physiologicalReaction>
</comment>
<dbReference type="AlphaFoldDB" id="M2XUG2"/>
<evidence type="ECO:0000256" key="6">
    <source>
        <dbReference type="ARBA" id="ARBA00022801"/>
    </source>
</evidence>
<dbReference type="STRING" id="71999.KPaMU14_07215"/>
<dbReference type="PANTHER" id="PTHR30616">
    <property type="entry name" value="UNCHARACTERIZED PROTEIN YFIH"/>
    <property type="match status" value="1"/>
</dbReference>
<comment type="caution">
    <text evidence="12">The sequence shown here is derived from an EMBL/GenBank/DDBJ whole genome shotgun (WGS) entry which is preliminary data.</text>
</comment>
<dbReference type="GO" id="GO:0005507">
    <property type="term" value="F:copper ion binding"/>
    <property type="evidence" value="ECO:0007669"/>
    <property type="project" value="TreeGrafter"/>
</dbReference>
<dbReference type="Proteomes" id="UP000009877">
    <property type="component" value="Unassembled WGS sequence"/>
</dbReference>
<evidence type="ECO:0000256" key="1">
    <source>
        <dbReference type="ARBA" id="ARBA00000553"/>
    </source>
</evidence>
<comment type="catalytic activity">
    <reaction evidence="9">
        <text>adenosine + H2O + H(+) = inosine + NH4(+)</text>
        <dbReference type="Rhea" id="RHEA:24408"/>
        <dbReference type="ChEBI" id="CHEBI:15377"/>
        <dbReference type="ChEBI" id="CHEBI:15378"/>
        <dbReference type="ChEBI" id="CHEBI:16335"/>
        <dbReference type="ChEBI" id="CHEBI:17596"/>
        <dbReference type="ChEBI" id="CHEBI:28938"/>
        <dbReference type="EC" id="3.5.4.4"/>
    </reaction>
    <physiologicalReaction direction="left-to-right" evidence="9">
        <dbReference type="Rhea" id="RHEA:24409"/>
    </physiologicalReaction>
</comment>
<keyword evidence="4" id="KW-0808">Transferase</keyword>
<dbReference type="EMBL" id="ANHZ02000014">
    <property type="protein sequence ID" value="EME36433.1"/>
    <property type="molecule type" value="Genomic_DNA"/>
</dbReference>
<comment type="catalytic activity">
    <reaction evidence="1">
        <text>inosine + phosphate = alpha-D-ribose 1-phosphate + hypoxanthine</text>
        <dbReference type="Rhea" id="RHEA:27646"/>
        <dbReference type="ChEBI" id="CHEBI:17368"/>
        <dbReference type="ChEBI" id="CHEBI:17596"/>
        <dbReference type="ChEBI" id="CHEBI:43474"/>
        <dbReference type="ChEBI" id="CHEBI:57720"/>
        <dbReference type="EC" id="2.4.2.1"/>
    </reaction>
    <physiologicalReaction direction="left-to-right" evidence="1">
        <dbReference type="Rhea" id="RHEA:27647"/>
    </physiologicalReaction>
</comment>
<dbReference type="SUPFAM" id="SSF64438">
    <property type="entry name" value="CNF1/YfiH-like putative cysteine hydrolases"/>
    <property type="match status" value="1"/>
</dbReference>
<dbReference type="InterPro" id="IPR011324">
    <property type="entry name" value="Cytotoxic_necrot_fac-like_cat"/>
</dbReference>
<dbReference type="CDD" id="cd16833">
    <property type="entry name" value="YfiH"/>
    <property type="match status" value="1"/>
</dbReference>
<comment type="catalytic activity">
    <reaction evidence="10">
        <text>adenosine + phosphate = alpha-D-ribose 1-phosphate + adenine</text>
        <dbReference type="Rhea" id="RHEA:27642"/>
        <dbReference type="ChEBI" id="CHEBI:16335"/>
        <dbReference type="ChEBI" id="CHEBI:16708"/>
        <dbReference type="ChEBI" id="CHEBI:43474"/>
        <dbReference type="ChEBI" id="CHEBI:57720"/>
        <dbReference type="EC" id="2.4.2.1"/>
    </reaction>
    <physiologicalReaction direction="left-to-right" evidence="10">
        <dbReference type="Rhea" id="RHEA:27643"/>
    </physiologicalReaction>
</comment>
<reference evidence="12 13" key="1">
    <citation type="journal article" date="2014" name="Genome Announc.">
        <title>Draft Genome Sequence of Kocuria palustris PEL.</title>
        <authorList>
            <person name="Sharma G."/>
            <person name="Khatri I."/>
            <person name="Subramanian S."/>
        </authorList>
    </citation>
    <scope>NUCLEOTIDE SEQUENCE [LARGE SCALE GENOMIC DNA]</scope>
    <source>
        <strain evidence="12 13">PEL</strain>
    </source>
</reference>
<evidence type="ECO:0000256" key="7">
    <source>
        <dbReference type="ARBA" id="ARBA00022833"/>
    </source>
</evidence>
<sequence>MYWHSSQRLGVRTVFTDRDLGNLGLHVPDDPQAVRARRDRAAIDLGVDPSSVLYLDQVHGTHVVDADAAAPGEVCTGDAAVSTAGRPLAVMVADCVPVVLVGEPERAGAAPLTAVAHAGRRGLLDGVLPAVVEALRARGAQRISAQIGPCVCAQCYEVPEQMAEESEQSLPGIRTTTRWGTPGLDLPGAAARQLEQLGVQVEVVAEDSPRCTLENEGLSSHRRDPSSGRIAGIVVPVS</sequence>
<dbReference type="RefSeq" id="WP_006214839.1">
    <property type="nucleotide sequence ID" value="NZ_ANHZ02000014.1"/>
</dbReference>
<name>M2XUG2_9MICC</name>
<evidence type="ECO:0000256" key="11">
    <source>
        <dbReference type="ARBA" id="ARBA00049893"/>
    </source>
</evidence>
<evidence type="ECO:0008006" key="14">
    <source>
        <dbReference type="Google" id="ProtNLM"/>
    </source>
</evidence>
<accession>M2XUG2</accession>
<proteinExistence type="inferred from homology"/>
<keyword evidence="5" id="KW-0479">Metal-binding</keyword>
<keyword evidence="7" id="KW-0862">Zinc</keyword>
<evidence type="ECO:0000313" key="13">
    <source>
        <dbReference type="Proteomes" id="UP000009877"/>
    </source>
</evidence>
<dbReference type="InterPro" id="IPR038371">
    <property type="entry name" value="Cu_polyphenol_OxRdtase_sf"/>
</dbReference>
<dbReference type="PANTHER" id="PTHR30616:SF2">
    <property type="entry name" value="PURINE NUCLEOSIDE PHOSPHORYLASE LACC1"/>
    <property type="match status" value="1"/>
</dbReference>
<comment type="similarity">
    <text evidence="3">Belongs to the purine nucleoside phosphorylase YfiH/LACC1 family.</text>
</comment>
<gene>
    <name evidence="12" type="ORF">C884_00420</name>
</gene>
<dbReference type="GO" id="GO:0016787">
    <property type="term" value="F:hydrolase activity"/>
    <property type="evidence" value="ECO:0007669"/>
    <property type="project" value="UniProtKB-KW"/>
</dbReference>
<evidence type="ECO:0000256" key="3">
    <source>
        <dbReference type="ARBA" id="ARBA00007353"/>
    </source>
</evidence>
<evidence type="ECO:0000256" key="10">
    <source>
        <dbReference type="ARBA" id="ARBA00048968"/>
    </source>
</evidence>